<evidence type="ECO:0000259" key="6">
    <source>
        <dbReference type="Pfam" id="PF02826"/>
    </source>
</evidence>
<dbReference type="SUPFAM" id="SSF52283">
    <property type="entry name" value="Formate/glycerate dehydrogenase catalytic domain-like"/>
    <property type="match status" value="1"/>
</dbReference>
<dbReference type="GO" id="GO:0047545">
    <property type="term" value="F:(S)-2-hydroxyglutarate dehydrogenase activity"/>
    <property type="evidence" value="ECO:0007669"/>
    <property type="project" value="UniProtKB-ARBA"/>
</dbReference>
<dbReference type="Proteomes" id="UP000095651">
    <property type="component" value="Unassembled WGS sequence"/>
</dbReference>
<evidence type="ECO:0000256" key="4">
    <source>
        <dbReference type="RuleBase" id="RU003719"/>
    </source>
</evidence>
<reference evidence="7 8" key="1">
    <citation type="submission" date="2015-09" db="EMBL/GenBank/DDBJ databases">
        <authorList>
            <consortium name="Pathogen Informatics"/>
        </authorList>
    </citation>
    <scope>NUCLEOTIDE SEQUENCE [LARGE SCALE GENOMIC DNA]</scope>
    <source>
        <strain evidence="7 8">2789STDY5608850</strain>
    </source>
</reference>
<dbReference type="PANTHER" id="PTHR43761">
    <property type="entry name" value="D-ISOMER SPECIFIC 2-HYDROXYACID DEHYDROGENASE FAMILY PROTEIN (AFU_ORTHOLOGUE AFUA_1G13630)"/>
    <property type="match status" value="1"/>
</dbReference>
<feature type="domain" description="D-isomer specific 2-hydroxyacid dehydrogenase catalytic" evidence="5">
    <location>
        <begin position="18"/>
        <end position="318"/>
    </location>
</feature>
<comment type="similarity">
    <text evidence="1 4">Belongs to the D-isomer specific 2-hydroxyacid dehydrogenase family.</text>
</comment>
<dbReference type="PANTHER" id="PTHR43761:SF1">
    <property type="entry name" value="D-ISOMER SPECIFIC 2-HYDROXYACID DEHYDROGENASE CATALYTIC DOMAIN-CONTAINING PROTEIN-RELATED"/>
    <property type="match status" value="1"/>
</dbReference>
<evidence type="ECO:0000313" key="7">
    <source>
        <dbReference type="EMBL" id="CUO52203.1"/>
    </source>
</evidence>
<dbReference type="PROSITE" id="PS00065">
    <property type="entry name" value="D_2_HYDROXYACID_DH_1"/>
    <property type="match status" value="1"/>
</dbReference>
<organism evidence="7 8">
    <name type="scientific">Hungatella hathewayi</name>
    <dbReference type="NCBI Taxonomy" id="154046"/>
    <lineage>
        <taxon>Bacteria</taxon>
        <taxon>Bacillati</taxon>
        <taxon>Bacillota</taxon>
        <taxon>Clostridia</taxon>
        <taxon>Lachnospirales</taxon>
        <taxon>Lachnospiraceae</taxon>
        <taxon>Hungatella</taxon>
    </lineage>
</organism>
<dbReference type="InterPro" id="IPR050418">
    <property type="entry name" value="D-iso_2-hydroxyacid_DH_PdxB"/>
</dbReference>
<name>A0A174FPS5_9FIRM</name>
<dbReference type="PROSITE" id="PS00670">
    <property type="entry name" value="D_2_HYDROXYACID_DH_2"/>
    <property type="match status" value="1"/>
</dbReference>
<dbReference type="RefSeq" id="WP_055656482.1">
    <property type="nucleotide sequence ID" value="NZ_CABIXC010000007.1"/>
</dbReference>
<evidence type="ECO:0000256" key="2">
    <source>
        <dbReference type="ARBA" id="ARBA00023002"/>
    </source>
</evidence>
<dbReference type="CDD" id="cd12162">
    <property type="entry name" value="2-Hacid_dh_4"/>
    <property type="match status" value="1"/>
</dbReference>
<dbReference type="InterPro" id="IPR029753">
    <property type="entry name" value="D-isomer_DH_CS"/>
</dbReference>
<gene>
    <name evidence="7" type="primary">hprA_2</name>
    <name evidence="7" type="ORF">ERS852407_03089</name>
</gene>
<dbReference type="EMBL" id="CYZE01000007">
    <property type="protein sequence ID" value="CUO52203.1"/>
    <property type="molecule type" value="Genomic_DNA"/>
</dbReference>
<dbReference type="GO" id="GO:0008465">
    <property type="term" value="F:hydroxypyruvate reductase (NADH) activity"/>
    <property type="evidence" value="ECO:0007669"/>
    <property type="project" value="UniProtKB-EC"/>
</dbReference>
<dbReference type="InterPro" id="IPR029752">
    <property type="entry name" value="D-isomer_DH_CS1"/>
</dbReference>
<dbReference type="Pfam" id="PF02826">
    <property type="entry name" value="2-Hacid_dh_C"/>
    <property type="match status" value="1"/>
</dbReference>
<keyword evidence="2 4" id="KW-0560">Oxidoreductase</keyword>
<evidence type="ECO:0000256" key="1">
    <source>
        <dbReference type="ARBA" id="ARBA00005854"/>
    </source>
</evidence>
<sequence>MKIVILDGYTENPGDLSWSVFEELGEVTVYDRTEKSQIVERIGTAEAVLTNKTPITAETMAACRNLHYIGVLATGYNVVDLEAAGRHGVTVTNVPAYSTDSVAQHTMALILELCNHVGVHQESVRDGDWVRSRDFCYWKRPVIELAGKTLGIVGYGSIGKRTKALAEAFGMKVLVTSGHLDPGGLPGGTARVVDLESLLCSSDFVSLHCPLTDKNRHMMNKDSFRKMKKSAYVINTSRGPLICEEDLKEAVLNGTIAGAAVDVAEEEPMRADSPLLDVEGILVTPHIAWASREARERLMRIAEENLKQYVAGTPVHVVSEIPRVH</sequence>
<dbReference type="SUPFAM" id="SSF51735">
    <property type="entry name" value="NAD(P)-binding Rossmann-fold domains"/>
    <property type="match status" value="1"/>
</dbReference>
<dbReference type="Pfam" id="PF00389">
    <property type="entry name" value="2-Hacid_dh"/>
    <property type="match status" value="1"/>
</dbReference>
<accession>A0A174FPS5</accession>
<evidence type="ECO:0000313" key="8">
    <source>
        <dbReference type="Proteomes" id="UP000095651"/>
    </source>
</evidence>
<dbReference type="Gene3D" id="3.40.50.720">
    <property type="entry name" value="NAD(P)-binding Rossmann-like Domain"/>
    <property type="match status" value="2"/>
</dbReference>
<dbReference type="InterPro" id="IPR006140">
    <property type="entry name" value="D-isomer_DH_NAD-bd"/>
</dbReference>
<keyword evidence="3" id="KW-0520">NAD</keyword>
<dbReference type="InterPro" id="IPR006139">
    <property type="entry name" value="D-isomer_2_OHA_DH_cat_dom"/>
</dbReference>
<feature type="domain" description="D-isomer specific 2-hydroxyacid dehydrogenase NAD-binding" evidence="6">
    <location>
        <begin position="107"/>
        <end position="288"/>
    </location>
</feature>
<dbReference type="GO" id="GO:0006564">
    <property type="term" value="P:L-serine biosynthetic process"/>
    <property type="evidence" value="ECO:0007669"/>
    <property type="project" value="UniProtKB-ARBA"/>
</dbReference>
<dbReference type="GO" id="GO:0004617">
    <property type="term" value="F:phosphoglycerate dehydrogenase activity"/>
    <property type="evidence" value="ECO:0007669"/>
    <property type="project" value="UniProtKB-ARBA"/>
</dbReference>
<evidence type="ECO:0000259" key="5">
    <source>
        <dbReference type="Pfam" id="PF00389"/>
    </source>
</evidence>
<evidence type="ECO:0000256" key="3">
    <source>
        <dbReference type="ARBA" id="ARBA00023027"/>
    </source>
</evidence>
<dbReference type="AlphaFoldDB" id="A0A174FPS5"/>
<protein>
    <submittedName>
        <fullName evidence="7">D-isomer specific 2-hydroxyacid dehydrogenase NAD-binding protein</fullName>
        <ecNumber evidence="7">1.1.1.29</ecNumber>
    </submittedName>
</protein>
<dbReference type="InterPro" id="IPR036291">
    <property type="entry name" value="NAD(P)-bd_dom_sf"/>
</dbReference>
<proteinExistence type="inferred from homology"/>
<dbReference type="EC" id="1.1.1.29" evidence="7"/>
<dbReference type="GO" id="GO:0051287">
    <property type="term" value="F:NAD binding"/>
    <property type="evidence" value="ECO:0007669"/>
    <property type="project" value="InterPro"/>
</dbReference>
<dbReference type="FunFam" id="3.40.50.720:FF:000041">
    <property type="entry name" value="D-3-phosphoglycerate dehydrogenase"/>
    <property type="match status" value="1"/>
</dbReference>